<name>A0A915HQJ9_ROMCU</name>
<dbReference type="AlphaFoldDB" id="A0A915HQJ9"/>
<dbReference type="Proteomes" id="UP000887565">
    <property type="component" value="Unplaced"/>
</dbReference>
<evidence type="ECO:0000313" key="1">
    <source>
        <dbReference type="Proteomes" id="UP000887565"/>
    </source>
</evidence>
<accession>A0A915HQJ9</accession>
<keyword evidence="1" id="KW-1185">Reference proteome</keyword>
<reference evidence="2" key="1">
    <citation type="submission" date="2022-11" db="UniProtKB">
        <authorList>
            <consortium name="WormBaseParasite"/>
        </authorList>
    </citation>
    <scope>IDENTIFICATION</scope>
</reference>
<sequence>MIKHQDAFFAATASAGSETSIESKLTTGDGRHQKDESCTFTVLCRSGVKPSGFCNDQVCPPQHKCEIGSNLCCPVFDSFSMIFHAHFSLPHLDKGLTAAKPGDSCIIKYDCSGARFRLATCHYGVCICLAPAKPFRNTCIIPKKSKCNKTKFGDSKLEHWTDNVLGILQTLTTPQPMLDLDTFFQNEALNLSTTIKILPLKTHNCTNDTNCDAQLKQKCLFGQCVSPKRLGENCTSGSQCSLHCLSSTCKQLKSLPYKTCQCEQKLYLYKNTCVKKCPKGTNTKEGEFSCDDSPFSRSIRDTEAFHKDLKTKNAC</sequence>
<protein>
    <submittedName>
        <fullName evidence="2">EB domain-containing protein</fullName>
    </submittedName>
</protein>
<dbReference type="WBParaSite" id="nRc.2.0.1.t03786-RA">
    <property type="protein sequence ID" value="nRc.2.0.1.t03786-RA"/>
    <property type="gene ID" value="nRc.2.0.1.g03786"/>
</dbReference>
<organism evidence="1 2">
    <name type="scientific">Romanomermis culicivorax</name>
    <name type="common">Nematode worm</name>
    <dbReference type="NCBI Taxonomy" id="13658"/>
    <lineage>
        <taxon>Eukaryota</taxon>
        <taxon>Metazoa</taxon>
        <taxon>Ecdysozoa</taxon>
        <taxon>Nematoda</taxon>
        <taxon>Enoplea</taxon>
        <taxon>Dorylaimia</taxon>
        <taxon>Mermithida</taxon>
        <taxon>Mermithoidea</taxon>
        <taxon>Mermithidae</taxon>
        <taxon>Romanomermis</taxon>
    </lineage>
</organism>
<proteinExistence type="predicted"/>
<evidence type="ECO:0000313" key="2">
    <source>
        <dbReference type="WBParaSite" id="nRc.2.0.1.t03786-RA"/>
    </source>
</evidence>